<evidence type="ECO:0000256" key="3">
    <source>
        <dbReference type="SAM" id="MobiDB-lite"/>
    </source>
</evidence>
<feature type="domain" description="SH3" evidence="4">
    <location>
        <begin position="12"/>
        <end position="71"/>
    </location>
</feature>
<comment type="caution">
    <text evidence="5">The sequence shown here is derived from an EMBL/GenBank/DDBJ whole genome shotgun (WGS) entry which is preliminary data.</text>
</comment>
<proteinExistence type="predicted"/>
<dbReference type="Gene3D" id="2.30.30.40">
    <property type="entry name" value="SH3 Domains"/>
    <property type="match status" value="2"/>
</dbReference>
<dbReference type="CDD" id="cd00174">
    <property type="entry name" value="SH3"/>
    <property type="match status" value="1"/>
</dbReference>
<dbReference type="SMART" id="SM00326">
    <property type="entry name" value="SH3"/>
    <property type="match status" value="2"/>
</dbReference>
<dbReference type="AlphaFoldDB" id="A0A6A0H8K5"/>
<dbReference type="PRINTS" id="PR00452">
    <property type="entry name" value="SH3DOMAIN"/>
</dbReference>
<gene>
    <name evidence="5" type="ORF">HAZT_HAZT001811</name>
</gene>
<reference evidence="5" key="2">
    <citation type="journal article" date="2018" name="Environ. Sci. Technol.">
        <title>The Toxicogenome of Hyalella azteca: A Model for Sediment Ecotoxicology and Evolutionary Toxicology.</title>
        <authorList>
            <person name="Poynton H.C."/>
            <person name="Hasenbein S."/>
            <person name="Benoit J.B."/>
            <person name="Sepulveda M.S."/>
            <person name="Poelchau M.F."/>
            <person name="Hughes D.S.T."/>
            <person name="Murali S.C."/>
            <person name="Chen S."/>
            <person name="Glastad K.M."/>
            <person name="Goodisman M.A.D."/>
            <person name="Werren J.H."/>
            <person name="Vineis J.H."/>
            <person name="Bowen J.L."/>
            <person name="Friedrich M."/>
            <person name="Jones J."/>
            <person name="Robertson H.M."/>
            <person name="Feyereisen R."/>
            <person name="Mechler-Hickson A."/>
            <person name="Mathers N."/>
            <person name="Lee C.E."/>
            <person name="Colbourne J.K."/>
            <person name="Biales A."/>
            <person name="Johnston J.S."/>
            <person name="Wellborn G.A."/>
            <person name="Rosendale A.J."/>
            <person name="Cridge A.G."/>
            <person name="Munoz-Torres M.C."/>
            <person name="Bain P.A."/>
            <person name="Manny A.R."/>
            <person name="Major K.M."/>
            <person name="Lambert F.N."/>
            <person name="Vulpe C.D."/>
            <person name="Tuck P."/>
            <person name="Blalock B.J."/>
            <person name="Lin Y.Y."/>
            <person name="Smith M.E."/>
            <person name="Ochoa-Acuna H."/>
            <person name="Chen M.M."/>
            <person name="Childers C.P."/>
            <person name="Qu J."/>
            <person name="Dugan S."/>
            <person name="Lee S.L."/>
            <person name="Chao H."/>
            <person name="Dinh H."/>
            <person name="Han Y."/>
            <person name="Doddapaneni H."/>
            <person name="Worley K.C."/>
            <person name="Muzny D.M."/>
            <person name="Gibbs R.A."/>
            <person name="Richards S."/>
        </authorList>
    </citation>
    <scope>NUCLEOTIDE SEQUENCE</scope>
    <source>
        <strain evidence="5">HAZT.00-mixed</strain>
        <tissue evidence="5">Whole organism</tissue>
    </source>
</reference>
<feature type="compositionally biased region" description="Polar residues" evidence="3">
    <location>
        <begin position="329"/>
        <end position="342"/>
    </location>
</feature>
<evidence type="ECO:0000259" key="4">
    <source>
        <dbReference type="PROSITE" id="PS50002"/>
    </source>
</evidence>
<evidence type="ECO:0000256" key="1">
    <source>
        <dbReference type="ARBA" id="ARBA00022443"/>
    </source>
</evidence>
<name>A0A6A0H8K5_HYAAZ</name>
<feature type="compositionally biased region" description="Basic and acidic residues" evidence="3">
    <location>
        <begin position="364"/>
        <end position="377"/>
    </location>
</feature>
<feature type="region of interest" description="Disordered" evidence="3">
    <location>
        <begin position="273"/>
        <end position="377"/>
    </location>
</feature>
<dbReference type="PANTHER" id="PTHR14167:SF116">
    <property type="entry name" value="CAP, ISOFORM AC"/>
    <property type="match status" value="1"/>
</dbReference>
<feature type="region of interest" description="Disordered" evidence="3">
    <location>
        <begin position="166"/>
        <end position="186"/>
    </location>
</feature>
<evidence type="ECO:0000256" key="2">
    <source>
        <dbReference type="PROSITE-ProRule" id="PRU00192"/>
    </source>
</evidence>
<reference evidence="5" key="1">
    <citation type="submission" date="2014-08" db="EMBL/GenBank/DDBJ databases">
        <authorList>
            <person name="Murali S."/>
            <person name="Richards S."/>
            <person name="Bandaranaike D."/>
            <person name="Bellair M."/>
            <person name="Blankenburg K."/>
            <person name="Chao H."/>
            <person name="Dinh H."/>
            <person name="Doddapaneni H."/>
            <person name="Dugan-Rocha S."/>
            <person name="Elkadiri S."/>
            <person name="Gnanaolivu R."/>
            <person name="Hughes D."/>
            <person name="Lee S."/>
            <person name="Li M."/>
            <person name="Ming W."/>
            <person name="Munidasa M."/>
            <person name="Muniz J."/>
            <person name="Nguyen L."/>
            <person name="Osuji N."/>
            <person name="Pu L.-L."/>
            <person name="Puazo M."/>
            <person name="Skinner E."/>
            <person name="Qu C."/>
            <person name="Quiroz J."/>
            <person name="Raj R."/>
            <person name="Weissenberger G."/>
            <person name="Xin Y."/>
            <person name="Zou X."/>
            <person name="Han Y."/>
            <person name="Worley K."/>
            <person name="Muzny D."/>
            <person name="Gibbs R."/>
        </authorList>
    </citation>
    <scope>NUCLEOTIDE SEQUENCE</scope>
    <source>
        <strain evidence="5">HAZT.00-mixed</strain>
        <tissue evidence="5">Whole organism</tissue>
    </source>
</reference>
<protein>
    <recommendedName>
        <fullName evidence="4">SH3 domain-containing protein</fullName>
    </recommendedName>
</protein>
<accession>A0A6A0H8K5</accession>
<dbReference type="PANTHER" id="PTHR14167">
    <property type="entry name" value="SH3 DOMAIN-CONTAINING"/>
    <property type="match status" value="1"/>
</dbReference>
<dbReference type="EMBL" id="JQDR03004352">
    <property type="protein sequence ID" value="KAA0202086.1"/>
    <property type="molecule type" value="Genomic_DNA"/>
</dbReference>
<dbReference type="InterPro" id="IPR050384">
    <property type="entry name" value="Endophilin_SH3RF"/>
</dbReference>
<dbReference type="InterPro" id="IPR001452">
    <property type="entry name" value="SH3_domain"/>
</dbReference>
<dbReference type="PROSITE" id="PS50002">
    <property type="entry name" value="SH3"/>
    <property type="match status" value="2"/>
</dbReference>
<feature type="domain" description="SH3" evidence="4">
    <location>
        <begin position="92"/>
        <end position="152"/>
    </location>
</feature>
<dbReference type="Pfam" id="PF00018">
    <property type="entry name" value="SH3_1"/>
    <property type="match status" value="2"/>
</dbReference>
<dbReference type="SUPFAM" id="SSF50044">
    <property type="entry name" value="SH3-domain"/>
    <property type="match status" value="2"/>
</dbReference>
<dbReference type="InterPro" id="IPR036028">
    <property type="entry name" value="SH3-like_dom_sf"/>
</dbReference>
<organism evidence="5">
    <name type="scientific">Hyalella azteca</name>
    <name type="common">Amphipod</name>
    <dbReference type="NCBI Taxonomy" id="294128"/>
    <lineage>
        <taxon>Eukaryota</taxon>
        <taxon>Metazoa</taxon>
        <taxon>Ecdysozoa</taxon>
        <taxon>Arthropoda</taxon>
        <taxon>Crustacea</taxon>
        <taxon>Multicrustacea</taxon>
        <taxon>Malacostraca</taxon>
        <taxon>Eumalacostraca</taxon>
        <taxon>Peracarida</taxon>
        <taxon>Amphipoda</taxon>
        <taxon>Senticaudata</taxon>
        <taxon>Talitrida</taxon>
        <taxon>Talitroidea</taxon>
        <taxon>Hyalellidae</taxon>
        <taxon>Hyalella</taxon>
    </lineage>
</organism>
<keyword evidence="1 2" id="KW-0728">SH3 domain</keyword>
<sequence>MLQTGYTEDNTGINPYAKAVYDFSGQYPNELSFRRDEIIHLLKHVDSHWTLGMIGTERGIFPTSYVDIIVDCVDGPVESFLLRPSSATEVPIMEGWAVAEHSYVAQEKGDVSVVQGETLKVVEIIDENWAIVETQSLQSGMCPRNHFRMLSAEQICNIEEQRDNFNDKSDPLSLPGDTLSNSNLPRSGDLEVNSSLNFDDIGVGDMHLNFRKSETNGNNVNLVSIDALKAKRVYSKDDFGPIKSKALDDELNKNISSLDHSFPLRPSRVNRTVFTSSTSSEKAESPSLRNFGSSSTPSPPLSDVASMTEGNKPSRPPLPSRASLKMRNKSATVDHQTPSCTAKQAPACDSSGAPQHAANVDSAEFPRDVTHRAAARE</sequence>
<dbReference type="Proteomes" id="UP000711488">
    <property type="component" value="Unassembled WGS sequence"/>
</dbReference>
<reference evidence="5" key="3">
    <citation type="submission" date="2019-06" db="EMBL/GenBank/DDBJ databases">
        <authorList>
            <person name="Poynton C."/>
            <person name="Hasenbein S."/>
            <person name="Benoit J.B."/>
            <person name="Sepulveda M.S."/>
            <person name="Poelchau M.F."/>
            <person name="Murali S.C."/>
            <person name="Chen S."/>
            <person name="Glastad K.M."/>
            <person name="Werren J.H."/>
            <person name="Vineis J.H."/>
            <person name="Bowen J.L."/>
            <person name="Friedrich M."/>
            <person name="Jones J."/>
            <person name="Robertson H.M."/>
            <person name="Feyereisen R."/>
            <person name="Mechler-Hickson A."/>
            <person name="Mathers N."/>
            <person name="Lee C.E."/>
            <person name="Colbourne J.K."/>
            <person name="Biales A."/>
            <person name="Johnston J.S."/>
            <person name="Wellborn G.A."/>
            <person name="Rosendale A.J."/>
            <person name="Cridge A.G."/>
            <person name="Munoz-Torres M.C."/>
            <person name="Bain P.A."/>
            <person name="Manny A.R."/>
            <person name="Major K.M."/>
            <person name="Lambert F.N."/>
            <person name="Vulpe C.D."/>
            <person name="Tuck P."/>
            <person name="Blalock B.J."/>
            <person name="Lin Y.-Y."/>
            <person name="Smith M.E."/>
            <person name="Ochoa-Acuna H."/>
            <person name="Chen M.-J.M."/>
            <person name="Childers C.P."/>
            <person name="Qu J."/>
            <person name="Dugan S."/>
            <person name="Lee S.L."/>
            <person name="Chao H."/>
            <person name="Dinh H."/>
            <person name="Han Y."/>
            <person name="Doddapaneni H."/>
            <person name="Worley K.C."/>
            <person name="Muzny D.M."/>
            <person name="Gibbs R.A."/>
            <person name="Richards S."/>
        </authorList>
    </citation>
    <scope>NUCLEOTIDE SEQUENCE</scope>
    <source>
        <strain evidence="5">HAZT.00-mixed</strain>
        <tissue evidence="5">Whole organism</tissue>
    </source>
</reference>
<evidence type="ECO:0000313" key="5">
    <source>
        <dbReference type="EMBL" id="KAA0202086.1"/>
    </source>
</evidence>